<dbReference type="NCBIfam" id="NF038155">
    <property type="entry name" value="lanthi_I_FDLD"/>
    <property type="match status" value="1"/>
</dbReference>
<name>A0ABM8D4G8_9NOCA</name>
<dbReference type="RefSeq" id="WP_281875328.1">
    <property type="nucleotide sequence ID" value="NZ_AP026978.1"/>
</dbReference>
<dbReference type="Proteomes" id="UP001317870">
    <property type="component" value="Chromosome"/>
</dbReference>
<dbReference type="NCBIfam" id="TIGR03731">
    <property type="entry name" value="lantibio_gallid"/>
    <property type="match status" value="1"/>
</dbReference>
<sequence>MSTASVEPVETVETVDLFDLDIRVGVGNIQGNAAVTSWSYCTPGCTSSGGGSGCSHCC</sequence>
<proteinExistence type="inferred from homology"/>
<evidence type="ECO:0000256" key="3">
    <source>
        <dbReference type="ARBA" id="ARBA00022789"/>
    </source>
</evidence>
<keyword evidence="4" id="KW-0044">Antibiotic</keyword>
<dbReference type="Pfam" id="PF02052">
    <property type="entry name" value="Gallidermin"/>
    <property type="match status" value="1"/>
</dbReference>
<comment type="similarity">
    <text evidence="1">Belongs to the type A lantibiotic family.</text>
</comment>
<evidence type="ECO:0000313" key="7">
    <source>
        <dbReference type="Proteomes" id="UP001317870"/>
    </source>
</evidence>
<reference evidence="6 7" key="1">
    <citation type="submission" date="2022-11" db="EMBL/GenBank/DDBJ databases">
        <title>Genome Sequencing of Nocardia sp. ON39_IFM12276 and assembly.</title>
        <authorList>
            <person name="Shimojima M."/>
            <person name="Toyokawa M."/>
            <person name="Uesaka K."/>
        </authorList>
    </citation>
    <scope>NUCLEOTIDE SEQUENCE [LARGE SCALE GENOMIC DNA]</scope>
    <source>
        <strain evidence="6 7">IFM 12276</strain>
    </source>
</reference>
<accession>A0ABM8D4G8</accession>
<keyword evidence="3" id="KW-0425">Lantibiotic</keyword>
<evidence type="ECO:0000313" key="6">
    <source>
        <dbReference type="EMBL" id="BDU02273.1"/>
    </source>
</evidence>
<evidence type="ECO:0000256" key="5">
    <source>
        <dbReference type="ARBA" id="ARBA00023048"/>
    </source>
</evidence>
<evidence type="ECO:0000256" key="1">
    <source>
        <dbReference type="ARBA" id="ARBA00009379"/>
    </source>
</evidence>
<evidence type="ECO:0000256" key="4">
    <source>
        <dbReference type="ARBA" id="ARBA00023022"/>
    </source>
</evidence>
<evidence type="ECO:0000256" key="2">
    <source>
        <dbReference type="ARBA" id="ARBA00022529"/>
    </source>
</evidence>
<evidence type="ECO:0008006" key="8">
    <source>
        <dbReference type="Google" id="ProtNLM"/>
    </source>
</evidence>
<keyword evidence="2" id="KW-0929">Antimicrobial</keyword>
<dbReference type="InterPro" id="IPR006079">
    <property type="entry name" value="Lantibiotic_typ-A_Bacillales"/>
</dbReference>
<protein>
    <recommendedName>
        <fullName evidence="8">Gallidermin/nisin family lantibiotic</fullName>
    </recommendedName>
</protein>
<organism evidence="6 7">
    <name type="scientific">Nocardia sputorum</name>
    <dbReference type="NCBI Taxonomy" id="2984338"/>
    <lineage>
        <taxon>Bacteria</taxon>
        <taxon>Bacillati</taxon>
        <taxon>Actinomycetota</taxon>
        <taxon>Actinomycetes</taxon>
        <taxon>Mycobacteriales</taxon>
        <taxon>Nocardiaceae</taxon>
        <taxon>Nocardia</taxon>
    </lineage>
</organism>
<dbReference type="EMBL" id="AP026978">
    <property type="protein sequence ID" value="BDU02273.1"/>
    <property type="molecule type" value="Genomic_DNA"/>
</dbReference>
<keyword evidence="7" id="KW-1185">Reference proteome</keyword>
<keyword evidence="5" id="KW-0078">Bacteriocin</keyword>
<gene>
    <name evidence="6" type="ORF">IFM12276_53010</name>
</gene>